<dbReference type="GeneID" id="99646998"/>
<organism evidence="8 9">
    <name type="scientific">Mycoplasmoides genitalium M6320</name>
    <dbReference type="NCBI Taxonomy" id="662945"/>
    <lineage>
        <taxon>Bacteria</taxon>
        <taxon>Bacillati</taxon>
        <taxon>Mycoplasmatota</taxon>
        <taxon>Mycoplasmoidales</taxon>
        <taxon>Mycoplasmoidaceae</taxon>
        <taxon>Mycoplasmoides</taxon>
    </lineage>
</organism>
<reference evidence="8 9" key="1">
    <citation type="journal article" date="2012" name="J. Bacteriol.">
        <title>Draft Genome Sequences of Four Axenic Mycoplasma genitalium Strains Isolated from Denmark, Japan, and Australia.</title>
        <authorList>
            <person name="McGowin C.L."/>
            <person name="Ma L."/>
            <person name="Jensen J.S."/>
            <person name="Mancuso M.M."/>
            <person name="Hamasuna R."/>
            <person name="Adegboye D."/>
            <person name="Martin D.H."/>
        </authorList>
    </citation>
    <scope>NUCLEOTIDE SEQUENCE [LARGE SCALE GENOMIC DNA]</scope>
    <source>
        <strain evidence="8 9">M6320</strain>
    </source>
</reference>
<dbReference type="NCBIfam" id="TIGR00060">
    <property type="entry name" value="L18_bact"/>
    <property type="match status" value="1"/>
</dbReference>
<protein>
    <recommendedName>
        <fullName evidence="6 7">Large ribosomal subunit protein uL18</fullName>
    </recommendedName>
</protein>
<sequence>MTRNDKRRIRHKRIVKKIRLTNLNNRVVLIVIKSLKNISVQAWDFSKNVVLTSSSSLQLKLKNGNKENAKLVGMDIATKLIKLNQKDVVFDTGGSKYHGRIAALAEGARAKGLNF</sequence>
<dbReference type="EMBL" id="CP003772">
    <property type="protein sequence ID" value="AFQ03980.1"/>
    <property type="molecule type" value="Genomic_DNA"/>
</dbReference>
<dbReference type="SMR" id="A0ABC7ZJE1"/>
<dbReference type="Proteomes" id="UP000005254">
    <property type="component" value="Chromosome"/>
</dbReference>
<dbReference type="Gene3D" id="3.30.420.100">
    <property type="match status" value="1"/>
</dbReference>
<evidence type="ECO:0000256" key="1">
    <source>
        <dbReference type="ARBA" id="ARBA00007116"/>
    </source>
</evidence>
<dbReference type="GO" id="GO:0006412">
    <property type="term" value="P:translation"/>
    <property type="evidence" value="ECO:0007669"/>
    <property type="project" value="UniProtKB-UniRule"/>
</dbReference>
<dbReference type="GO" id="GO:0019843">
    <property type="term" value="F:rRNA binding"/>
    <property type="evidence" value="ECO:0007669"/>
    <property type="project" value="UniProtKB-UniRule"/>
</dbReference>
<dbReference type="GO" id="GO:0005840">
    <property type="term" value="C:ribosome"/>
    <property type="evidence" value="ECO:0007669"/>
    <property type="project" value="UniProtKB-KW"/>
</dbReference>
<evidence type="ECO:0000256" key="2">
    <source>
        <dbReference type="ARBA" id="ARBA00022730"/>
    </source>
</evidence>
<name>A0ABC7ZJE1_MYCGT</name>
<comment type="function">
    <text evidence="7">This is one of the proteins that bind and probably mediate the attachment of the 5S RNA into the large ribosomal subunit, where it forms part of the central protuberance.</text>
</comment>
<dbReference type="Pfam" id="PF00861">
    <property type="entry name" value="Ribosomal_L18p"/>
    <property type="match status" value="1"/>
</dbReference>
<comment type="subunit">
    <text evidence="7">Part of the 50S ribosomal subunit; part of the 5S rRNA/L5/L18/L25 subcomplex. Contacts the 5S and 23S rRNAs.</text>
</comment>
<keyword evidence="5 7" id="KW-0687">Ribonucleoprotein</keyword>
<dbReference type="InterPro" id="IPR057268">
    <property type="entry name" value="Ribosomal_L18"/>
</dbReference>
<dbReference type="HAMAP" id="MF_01337_B">
    <property type="entry name" value="Ribosomal_uL18_B"/>
    <property type="match status" value="1"/>
</dbReference>
<dbReference type="GO" id="GO:1990904">
    <property type="term" value="C:ribonucleoprotein complex"/>
    <property type="evidence" value="ECO:0007669"/>
    <property type="project" value="UniProtKB-KW"/>
</dbReference>
<dbReference type="SUPFAM" id="SSF53137">
    <property type="entry name" value="Translational machinery components"/>
    <property type="match status" value="1"/>
</dbReference>
<evidence type="ECO:0000256" key="5">
    <source>
        <dbReference type="ARBA" id="ARBA00023274"/>
    </source>
</evidence>
<evidence type="ECO:0000256" key="6">
    <source>
        <dbReference type="ARBA" id="ARBA00035197"/>
    </source>
</evidence>
<evidence type="ECO:0000256" key="7">
    <source>
        <dbReference type="HAMAP-Rule" id="MF_01337"/>
    </source>
</evidence>
<dbReference type="InterPro" id="IPR005484">
    <property type="entry name" value="Ribosomal_uL18_bac/plant/anim"/>
</dbReference>
<dbReference type="AlphaFoldDB" id="A0ABC7ZJE1"/>
<dbReference type="RefSeq" id="WP_009885853.1">
    <property type="nucleotide sequence ID" value="NC_018497.1"/>
</dbReference>
<keyword evidence="2 7" id="KW-0699">rRNA-binding</keyword>
<comment type="similarity">
    <text evidence="1 7">Belongs to the universal ribosomal protein uL18 family.</text>
</comment>
<dbReference type="CDD" id="cd00432">
    <property type="entry name" value="Ribosomal_L18_L5e"/>
    <property type="match status" value="1"/>
</dbReference>
<dbReference type="InterPro" id="IPR004389">
    <property type="entry name" value="Ribosomal_uL18_bac-type"/>
</dbReference>
<evidence type="ECO:0000256" key="3">
    <source>
        <dbReference type="ARBA" id="ARBA00022884"/>
    </source>
</evidence>
<gene>
    <name evidence="7 8" type="primary">rplR</name>
    <name evidence="8" type="ORF">CM1_00970</name>
</gene>
<keyword evidence="3 7" id="KW-0694">RNA-binding</keyword>
<evidence type="ECO:0000256" key="4">
    <source>
        <dbReference type="ARBA" id="ARBA00022980"/>
    </source>
</evidence>
<proteinExistence type="inferred from homology"/>
<evidence type="ECO:0000313" key="8">
    <source>
        <dbReference type="EMBL" id="AFQ03980.1"/>
    </source>
</evidence>
<dbReference type="KEGG" id="mgx:CM1_00970"/>
<evidence type="ECO:0000313" key="9">
    <source>
        <dbReference type="Proteomes" id="UP000005254"/>
    </source>
</evidence>
<keyword evidence="4 7" id="KW-0689">Ribosomal protein</keyword>
<accession>A0ABC7ZJE1</accession>